<evidence type="ECO:0000313" key="20">
    <source>
        <dbReference type="Proteomes" id="UP000235162"/>
    </source>
</evidence>
<evidence type="ECO:0000256" key="13">
    <source>
        <dbReference type="ARBA" id="ARBA00035100"/>
    </source>
</evidence>
<dbReference type="SUPFAM" id="SSF55052">
    <property type="entry name" value="CheY-binding domain of CheA"/>
    <property type="match status" value="1"/>
</dbReference>
<dbReference type="SMART" id="SM01231">
    <property type="entry name" value="H-kinase_dim"/>
    <property type="match status" value="1"/>
</dbReference>
<proteinExistence type="predicted"/>
<dbReference type="GO" id="GO:0006935">
    <property type="term" value="P:chemotaxis"/>
    <property type="evidence" value="ECO:0007669"/>
    <property type="project" value="UniProtKB-KW"/>
</dbReference>
<dbReference type="Gene3D" id="3.30.70.400">
    <property type="entry name" value="CheY-binding domain of CheA"/>
    <property type="match status" value="1"/>
</dbReference>
<evidence type="ECO:0000256" key="5">
    <source>
        <dbReference type="ARBA" id="ARBA00022490"/>
    </source>
</evidence>
<keyword evidence="9" id="KW-0547">Nucleotide-binding</keyword>
<dbReference type="InterPro" id="IPR051315">
    <property type="entry name" value="Bact_Chemotaxis_CheA"/>
</dbReference>
<evidence type="ECO:0000256" key="4">
    <source>
        <dbReference type="ARBA" id="ARBA00021495"/>
    </source>
</evidence>
<dbReference type="Gene3D" id="2.30.30.40">
    <property type="entry name" value="SH3 Domains"/>
    <property type="match status" value="1"/>
</dbReference>
<evidence type="ECO:0000313" key="19">
    <source>
        <dbReference type="EMBL" id="PLW86106.1"/>
    </source>
</evidence>
<dbReference type="GO" id="GO:0000155">
    <property type="term" value="F:phosphorelay sensor kinase activity"/>
    <property type="evidence" value="ECO:0007669"/>
    <property type="project" value="InterPro"/>
</dbReference>
<dbReference type="InterPro" id="IPR008207">
    <property type="entry name" value="Sig_transdc_His_kin_Hpt_dom"/>
</dbReference>
<feature type="domain" description="HPt" evidence="18">
    <location>
        <begin position="1"/>
        <end position="103"/>
    </location>
</feature>
<dbReference type="SMART" id="SM00073">
    <property type="entry name" value="HPT"/>
    <property type="match status" value="1"/>
</dbReference>
<dbReference type="InterPro" id="IPR002545">
    <property type="entry name" value="CheW-lke_dom"/>
</dbReference>
<dbReference type="SUPFAM" id="SSF50341">
    <property type="entry name" value="CheW-like"/>
    <property type="match status" value="1"/>
</dbReference>
<dbReference type="InterPro" id="IPR036097">
    <property type="entry name" value="HisK_dim/P_sf"/>
</dbReference>
<dbReference type="GO" id="GO:0005524">
    <property type="term" value="F:ATP binding"/>
    <property type="evidence" value="ECO:0007669"/>
    <property type="project" value="UniProtKB-KW"/>
</dbReference>
<keyword evidence="7 14" id="KW-0597">Phosphoprotein</keyword>
<evidence type="ECO:0000256" key="9">
    <source>
        <dbReference type="ARBA" id="ARBA00022741"/>
    </source>
</evidence>
<keyword evidence="5" id="KW-0963">Cytoplasm</keyword>
<feature type="domain" description="Histidine kinase" evidence="16">
    <location>
        <begin position="327"/>
        <end position="535"/>
    </location>
</feature>
<comment type="caution">
    <text evidence="19">The sequence shown here is derived from an EMBL/GenBank/DDBJ whole genome shotgun (WGS) entry which is preliminary data.</text>
</comment>
<dbReference type="KEGG" id="hja:BST95_07515"/>
<dbReference type="SUPFAM" id="SSF47226">
    <property type="entry name" value="Histidine-containing phosphotransfer domain, HPT domain"/>
    <property type="match status" value="1"/>
</dbReference>
<dbReference type="FunFam" id="3.30.565.10:FF:000016">
    <property type="entry name" value="Chemotaxis protein CheA, putative"/>
    <property type="match status" value="1"/>
</dbReference>
<sequence length="703" mass="76495">MDLSEFSKHFFDEADELLSEIECCLLNLDLEHPDSETLNAVFRAAHSIKGGAGTFGFTVVQETTHILENLLDDARNGKLILTRVIVDQILEARDMLKDQLDAYKNGTAPDQANFDALCRALQRVAEENRTDFGPISAVQGGSANPNPSTAGENSSDFELFNEAELPSSRSPAQVLLVQLNSVNECDRALIIEELGNLGDVLSQSGDAELYDIIVSTNELCEDLAAVLNFVIEPEQLTIIVQATSDANGSADVPIAGPKADHAQVDSNVDAQDSANSEKQAKRSSSESTTIRVAVDKLDQVINLVGELIITQSMLNETANSLEGVTNSELLNGINLLQRNARDLQEAVMSIRMLPMDYVFSRFPRLVRDFAGKLGKEINLVTEGESTELDKGLTERIIDPLTHLVRNSLDHGIELPEVREAAGKSREGRLVLSAQHEGGNIVIEVRDDGLGLDRDKILAKAKERGIGLAENPSDQDVWQLVFTPGFSTAAEVSDISGRGVGMDVVKRNIQSMGGYVEIESERGKGTTTRIVLPLTLAILDGMLVRGGSEIYILPVSSIIESLQLQDENLSSLPGNIPMLRVREEYYPVVAIYDAMGLQDTREERDSDERKTAVMLQAGSLKYVLLVDELIGQQQVVVKNLEDNYGRVEGVSAATILGDGSVALILDIGDLYRLGQESRLSTQRTATKKVNPADSTEQQALPADD</sequence>
<accession>A0AAP8ME33</accession>
<evidence type="ECO:0000259" key="18">
    <source>
        <dbReference type="PROSITE" id="PS50894"/>
    </source>
</evidence>
<dbReference type="InterPro" id="IPR004358">
    <property type="entry name" value="Sig_transdc_His_kin-like_C"/>
</dbReference>
<evidence type="ECO:0000256" key="15">
    <source>
        <dbReference type="SAM" id="MobiDB-lite"/>
    </source>
</evidence>
<dbReference type="PANTHER" id="PTHR43395:SF10">
    <property type="entry name" value="CHEMOTAXIS PROTEIN CHEA"/>
    <property type="match status" value="1"/>
</dbReference>
<dbReference type="InterPro" id="IPR036641">
    <property type="entry name" value="HPT_dom_sf"/>
</dbReference>
<protein>
    <recommendedName>
        <fullName evidence="4">Chemotaxis protein CheA</fullName>
        <ecNumber evidence="3">2.7.13.3</ecNumber>
    </recommendedName>
</protein>
<evidence type="ECO:0000256" key="12">
    <source>
        <dbReference type="ARBA" id="ARBA00023012"/>
    </source>
</evidence>
<dbReference type="InterPro" id="IPR036061">
    <property type="entry name" value="CheW-like_dom_sf"/>
</dbReference>
<dbReference type="CDD" id="cd16916">
    <property type="entry name" value="HATPase_CheA-like"/>
    <property type="match status" value="1"/>
</dbReference>
<dbReference type="EC" id="2.7.13.3" evidence="3"/>
<dbReference type="InterPro" id="IPR035891">
    <property type="entry name" value="CheY-binding_CheA"/>
</dbReference>
<organism evidence="19 20">
    <name type="scientific">Halioglobus japonicus</name>
    <dbReference type="NCBI Taxonomy" id="930805"/>
    <lineage>
        <taxon>Bacteria</taxon>
        <taxon>Pseudomonadati</taxon>
        <taxon>Pseudomonadota</taxon>
        <taxon>Gammaproteobacteria</taxon>
        <taxon>Cellvibrionales</taxon>
        <taxon>Halieaceae</taxon>
        <taxon>Halioglobus</taxon>
    </lineage>
</organism>
<dbReference type="Gene3D" id="1.10.287.560">
    <property type="entry name" value="Histidine kinase CheA-like, homodimeric domain"/>
    <property type="match status" value="1"/>
</dbReference>
<keyword evidence="8" id="KW-0808">Transferase</keyword>
<dbReference type="InterPro" id="IPR003594">
    <property type="entry name" value="HATPase_dom"/>
</dbReference>
<dbReference type="InterPro" id="IPR005467">
    <property type="entry name" value="His_kinase_dom"/>
</dbReference>
<dbReference type="InterPro" id="IPR015162">
    <property type="entry name" value="CheY-binding"/>
</dbReference>
<name>A0AAP8ME33_9GAMM</name>
<dbReference type="SMART" id="SM00387">
    <property type="entry name" value="HATPase_c"/>
    <property type="match status" value="1"/>
</dbReference>
<dbReference type="CDD" id="cd00731">
    <property type="entry name" value="CheA_reg"/>
    <property type="match status" value="1"/>
</dbReference>
<evidence type="ECO:0000256" key="8">
    <source>
        <dbReference type="ARBA" id="ARBA00022679"/>
    </source>
</evidence>
<evidence type="ECO:0000256" key="7">
    <source>
        <dbReference type="ARBA" id="ARBA00022553"/>
    </source>
</evidence>
<keyword evidence="12" id="KW-0902">Two-component regulatory system</keyword>
<keyword evidence="20" id="KW-1185">Reference proteome</keyword>
<dbReference type="Gene3D" id="3.30.565.10">
    <property type="entry name" value="Histidine kinase-like ATPase, C-terminal domain"/>
    <property type="match status" value="1"/>
</dbReference>
<dbReference type="Pfam" id="PF09078">
    <property type="entry name" value="CheY-binding"/>
    <property type="match status" value="1"/>
</dbReference>
<evidence type="ECO:0000256" key="3">
    <source>
        <dbReference type="ARBA" id="ARBA00012438"/>
    </source>
</evidence>
<feature type="compositionally biased region" description="Polar residues" evidence="15">
    <location>
        <begin position="139"/>
        <end position="154"/>
    </location>
</feature>
<dbReference type="Gene3D" id="1.20.120.160">
    <property type="entry name" value="HPT domain"/>
    <property type="match status" value="1"/>
</dbReference>
<dbReference type="InterPro" id="IPR036890">
    <property type="entry name" value="HATPase_C_sf"/>
</dbReference>
<dbReference type="EMBL" id="PKUR01000002">
    <property type="protein sequence ID" value="PLW86106.1"/>
    <property type="molecule type" value="Genomic_DNA"/>
</dbReference>
<dbReference type="CDD" id="cd00088">
    <property type="entry name" value="HPT"/>
    <property type="match status" value="1"/>
</dbReference>
<evidence type="ECO:0000256" key="11">
    <source>
        <dbReference type="ARBA" id="ARBA00022840"/>
    </source>
</evidence>
<dbReference type="AlphaFoldDB" id="A0AAP8ME33"/>
<feature type="modified residue" description="Phosphohistidine" evidence="14">
    <location>
        <position position="46"/>
    </location>
</feature>
<dbReference type="Pfam" id="PF02518">
    <property type="entry name" value="HATPase_c"/>
    <property type="match status" value="1"/>
</dbReference>
<dbReference type="Pfam" id="PF01627">
    <property type="entry name" value="Hpt"/>
    <property type="match status" value="1"/>
</dbReference>
<feature type="region of interest" description="Disordered" evidence="15">
    <location>
        <begin position="681"/>
        <end position="703"/>
    </location>
</feature>
<dbReference type="SUPFAM" id="SSF55874">
    <property type="entry name" value="ATPase domain of HSP90 chaperone/DNA topoisomerase II/histidine kinase"/>
    <property type="match status" value="1"/>
</dbReference>
<dbReference type="Proteomes" id="UP000235162">
    <property type="component" value="Unassembled WGS sequence"/>
</dbReference>
<comment type="subcellular location">
    <subcellularLocation>
        <location evidence="2">Cytoplasm</location>
    </subcellularLocation>
</comment>
<comment type="function">
    <text evidence="13">Involved in the transmission of sensory signals from the chemoreceptors to the flagellar motors. CheA is autophosphorylated; it can transfer its phosphate group to either CheB or CheY.</text>
</comment>
<dbReference type="RefSeq" id="WP_084198750.1">
    <property type="nucleotide sequence ID" value="NZ_BMYL01000002.1"/>
</dbReference>
<dbReference type="FunFam" id="2.30.30.40:FF:000048">
    <property type="entry name" value="Chemotaxis protein CheA, putative"/>
    <property type="match status" value="1"/>
</dbReference>
<evidence type="ECO:0000256" key="1">
    <source>
        <dbReference type="ARBA" id="ARBA00000085"/>
    </source>
</evidence>
<dbReference type="PROSITE" id="PS50109">
    <property type="entry name" value="HIS_KIN"/>
    <property type="match status" value="1"/>
</dbReference>
<dbReference type="GO" id="GO:0005737">
    <property type="term" value="C:cytoplasm"/>
    <property type="evidence" value="ECO:0007669"/>
    <property type="project" value="UniProtKB-SubCell"/>
</dbReference>
<keyword evidence="6" id="KW-0145">Chemotaxis</keyword>
<dbReference type="NCBIfam" id="NF007835">
    <property type="entry name" value="PRK10547.1"/>
    <property type="match status" value="1"/>
</dbReference>
<keyword evidence="11" id="KW-0067">ATP-binding</keyword>
<dbReference type="InterPro" id="IPR037006">
    <property type="entry name" value="CheA-like_homodim_sf"/>
</dbReference>
<comment type="catalytic activity">
    <reaction evidence="1">
        <text>ATP + protein L-histidine = ADP + protein N-phospho-L-histidine.</text>
        <dbReference type="EC" id="2.7.13.3"/>
    </reaction>
</comment>
<dbReference type="PANTHER" id="PTHR43395">
    <property type="entry name" value="SENSOR HISTIDINE KINASE CHEA"/>
    <property type="match status" value="1"/>
</dbReference>
<evidence type="ECO:0000259" key="16">
    <source>
        <dbReference type="PROSITE" id="PS50109"/>
    </source>
</evidence>
<keyword evidence="10" id="KW-0418">Kinase</keyword>
<evidence type="ECO:0000259" key="17">
    <source>
        <dbReference type="PROSITE" id="PS50851"/>
    </source>
</evidence>
<dbReference type="PROSITE" id="PS50894">
    <property type="entry name" value="HPT"/>
    <property type="match status" value="1"/>
</dbReference>
<dbReference type="Pfam" id="PF02895">
    <property type="entry name" value="H-kinase_dim"/>
    <property type="match status" value="1"/>
</dbReference>
<dbReference type="SUPFAM" id="SSF47384">
    <property type="entry name" value="Homodimeric domain of signal transducing histidine kinase"/>
    <property type="match status" value="1"/>
</dbReference>
<dbReference type="InterPro" id="IPR004105">
    <property type="entry name" value="CheA-like_dim"/>
</dbReference>
<feature type="region of interest" description="Disordered" evidence="15">
    <location>
        <begin position="134"/>
        <end position="154"/>
    </location>
</feature>
<evidence type="ECO:0000256" key="10">
    <source>
        <dbReference type="ARBA" id="ARBA00022777"/>
    </source>
</evidence>
<gene>
    <name evidence="19" type="ORF">C0029_06560</name>
</gene>
<reference evidence="19 20" key="1">
    <citation type="submission" date="2018-01" db="EMBL/GenBank/DDBJ databases">
        <title>The draft genome sequence of Halioglobus japonicus S1-36.</title>
        <authorList>
            <person name="Du Z.-J."/>
            <person name="Shi M.-J."/>
        </authorList>
    </citation>
    <scope>NUCLEOTIDE SEQUENCE [LARGE SCALE GENOMIC DNA]</scope>
    <source>
        <strain evidence="19 20">S1-36</strain>
    </source>
</reference>
<evidence type="ECO:0000256" key="2">
    <source>
        <dbReference type="ARBA" id="ARBA00004496"/>
    </source>
</evidence>
<dbReference type="SMART" id="SM00260">
    <property type="entry name" value="CheW"/>
    <property type="match status" value="1"/>
</dbReference>
<dbReference type="PROSITE" id="PS50851">
    <property type="entry name" value="CHEW"/>
    <property type="match status" value="1"/>
</dbReference>
<dbReference type="PRINTS" id="PR00344">
    <property type="entry name" value="BCTRLSENSOR"/>
</dbReference>
<dbReference type="Pfam" id="PF01584">
    <property type="entry name" value="CheW"/>
    <property type="match status" value="1"/>
</dbReference>
<evidence type="ECO:0000256" key="6">
    <source>
        <dbReference type="ARBA" id="ARBA00022500"/>
    </source>
</evidence>
<feature type="domain" description="CheW-like" evidence="17">
    <location>
        <begin position="537"/>
        <end position="675"/>
    </location>
</feature>
<evidence type="ECO:0000256" key="14">
    <source>
        <dbReference type="PROSITE-ProRule" id="PRU00110"/>
    </source>
</evidence>